<dbReference type="Pfam" id="PF01978">
    <property type="entry name" value="TrmB"/>
    <property type="match status" value="1"/>
</dbReference>
<evidence type="ECO:0000313" key="2">
    <source>
        <dbReference type="EMBL" id="KON31460.1"/>
    </source>
</evidence>
<accession>A0A0M0BSY8</accession>
<dbReference type="InterPro" id="IPR036388">
    <property type="entry name" value="WH-like_DNA-bd_sf"/>
</dbReference>
<dbReference type="Proteomes" id="UP000037210">
    <property type="component" value="Unassembled WGS sequence"/>
</dbReference>
<dbReference type="SUPFAM" id="SSF46785">
    <property type="entry name" value="Winged helix' DNA-binding domain"/>
    <property type="match status" value="1"/>
</dbReference>
<protein>
    <recommendedName>
        <fullName evidence="1">Transcription regulator TrmB N-terminal domain-containing protein</fullName>
    </recommendedName>
</protein>
<dbReference type="InterPro" id="IPR002831">
    <property type="entry name" value="Tscrpt_reg_TrmB_N"/>
</dbReference>
<reference evidence="2 3" key="1">
    <citation type="submission" date="2015-06" db="EMBL/GenBank/DDBJ databases">
        <title>New insights into the roles of widespread benthic archaea in carbon and nitrogen cycling.</title>
        <authorList>
            <person name="Lazar C.S."/>
            <person name="Baker B.J."/>
            <person name="Seitz K.W."/>
            <person name="Hyde A.S."/>
            <person name="Dick G.J."/>
            <person name="Hinrichs K.-U."/>
            <person name="Teske A.P."/>
        </authorList>
    </citation>
    <scope>NUCLEOTIDE SEQUENCE [LARGE SCALE GENOMIC DNA]</scope>
    <source>
        <strain evidence="2">DG-45</strain>
    </source>
</reference>
<dbReference type="Gene3D" id="1.10.10.10">
    <property type="entry name" value="Winged helix-like DNA-binding domain superfamily/Winged helix DNA-binding domain"/>
    <property type="match status" value="1"/>
</dbReference>
<dbReference type="EMBL" id="LFWZ01000004">
    <property type="protein sequence ID" value="KON31460.1"/>
    <property type="molecule type" value="Genomic_DNA"/>
</dbReference>
<proteinExistence type="predicted"/>
<feature type="domain" description="Transcription regulator TrmB N-terminal" evidence="1">
    <location>
        <begin position="12"/>
        <end position="78"/>
    </location>
</feature>
<evidence type="ECO:0000313" key="3">
    <source>
        <dbReference type="Proteomes" id="UP000037210"/>
    </source>
</evidence>
<gene>
    <name evidence="2" type="ORF">AC482_00615</name>
</gene>
<dbReference type="AlphaFoldDB" id="A0A0M0BSY8"/>
<dbReference type="InterPro" id="IPR051797">
    <property type="entry name" value="TrmB-like"/>
</dbReference>
<comment type="caution">
    <text evidence="2">The sequence shown here is derived from an EMBL/GenBank/DDBJ whole genome shotgun (WGS) entry which is preliminary data.</text>
</comment>
<dbReference type="PANTHER" id="PTHR34293:SF1">
    <property type="entry name" value="HTH-TYPE TRANSCRIPTIONAL REGULATOR TRMBL2"/>
    <property type="match status" value="1"/>
</dbReference>
<name>A0A0M0BSY8_9ARCH</name>
<dbReference type="InterPro" id="IPR036390">
    <property type="entry name" value="WH_DNA-bd_sf"/>
</dbReference>
<dbReference type="Gene3D" id="3.30.870.10">
    <property type="entry name" value="Endonuclease Chain A"/>
    <property type="match status" value="1"/>
</dbReference>
<organism evidence="2 3">
    <name type="scientific">miscellaneous Crenarchaeota group-15 archaeon DG-45</name>
    <dbReference type="NCBI Taxonomy" id="1685127"/>
    <lineage>
        <taxon>Archaea</taxon>
        <taxon>Candidatus Bathyarchaeota</taxon>
        <taxon>MCG-15</taxon>
    </lineage>
</organism>
<evidence type="ECO:0000259" key="1">
    <source>
        <dbReference type="Pfam" id="PF01978"/>
    </source>
</evidence>
<dbReference type="PANTHER" id="PTHR34293">
    <property type="entry name" value="HTH-TYPE TRANSCRIPTIONAL REGULATOR TRMBL2"/>
    <property type="match status" value="1"/>
</dbReference>
<sequence length="278" mass="30277">MDQPINRVKLLLTSMGLNEYQSSALTHLLYLGEAKAATLSRASGVPGARIYGVLDELSQRGLVAVRPGRPALYSPMAPADIANALIADARDEIRVRLRAVESCYDEFTSVAEGIFLKGGKVEARVPLLRIVSVGDVSIDETRKLYRGARRTILILTRAMEYLPDVAGDLEAAASRGVSVRIIMMSNERLSEADLGKRDDMIRQIVEALGGSAEVRVSDEVIIRGCIVDPEEGGRALFLVEEAGVPFFMREAAITAHPSVVRGLAGMFDLMWRFNSCTP</sequence>